<reference evidence="5 6" key="1">
    <citation type="journal article" date="2012" name="J. Bacteriol.">
        <title>Complete Genome Sequence of Paenibacillus mucilaginosus 3016, a Bacterium Functional as Microbial Fertilizer.</title>
        <authorList>
            <person name="Ma M."/>
            <person name="Wang Z."/>
            <person name="Li L."/>
            <person name="Jiang X."/>
            <person name="Guan D."/>
            <person name="Cao F."/>
            <person name="Chen H."/>
            <person name="Wang X."/>
            <person name="Shen D."/>
            <person name="Du B."/>
            <person name="Li J."/>
        </authorList>
    </citation>
    <scope>NUCLEOTIDE SEQUENCE [LARGE SCALE GENOMIC DNA]</scope>
    <source>
        <strain evidence="5 6">3016</strain>
    </source>
</reference>
<dbReference type="PROSITE" id="PS00041">
    <property type="entry name" value="HTH_ARAC_FAMILY_1"/>
    <property type="match status" value="1"/>
</dbReference>
<keyword evidence="1" id="KW-0805">Transcription regulation</keyword>
<dbReference type="PRINTS" id="PR00032">
    <property type="entry name" value="HTHARAC"/>
</dbReference>
<organism evidence="5 6">
    <name type="scientific">Paenibacillus mucilaginosus 3016</name>
    <dbReference type="NCBI Taxonomy" id="1116391"/>
    <lineage>
        <taxon>Bacteria</taxon>
        <taxon>Bacillati</taxon>
        <taxon>Bacillota</taxon>
        <taxon>Bacilli</taxon>
        <taxon>Bacillales</taxon>
        <taxon>Paenibacillaceae</taxon>
        <taxon>Paenibacillus</taxon>
    </lineage>
</organism>
<gene>
    <name evidence="5" type="ORF">PM3016_4002</name>
</gene>
<dbReference type="InterPro" id="IPR018062">
    <property type="entry name" value="HTH_AraC-typ_CS"/>
</dbReference>
<proteinExistence type="predicted"/>
<evidence type="ECO:0000313" key="5">
    <source>
        <dbReference type="EMBL" id="AFC30786.1"/>
    </source>
</evidence>
<dbReference type="GO" id="GO:0003700">
    <property type="term" value="F:DNA-binding transcription factor activity"/>
    <property type="evidence" value="ECO:0007669"/>
    <property type="project" value="InterPro"/>
</dbReference>
<keyword evidence="3" id="KW-0804">Transcription</keyword>
<dbReference type="PANTHER" id="PTHR47504:SF5">
    <property type="entry name" value="RIGHT ORIGIN-BINDING PROTEIN"/>
    <property type="match status" value="1"/>
</dbReference>
<dbReference type="Proteomes" id="UP000007523">
    <property type="component" value="Chromosome"/>
</dbReference>
<feature type="domain" description="HTH araC/xylS-type" evidence="4">
    <location>
        <begin position="8"/>
        <end position="106"/>
    </location>
</feature>
<dbReference type="SUPFAM" id="SSF55136">
    <property type="entry name" value="Probable bacterial effector-binding domain"/>
    <property type="match status" value="1"/>
</dbReference>
<dbReference type="SUPFAM" id="SSF46689">
    <property type="entry name" value="Homeodomain-like"/>
    <property type="match status" value="2"/>
</dbReference>
<dbReference type="Gene3D" id="1.10.10.60">
    <property type="entry name" value="Homeodomain-like"/>
    <property type="match status" value="2"/>
</dbReference>
<keyword evidence="2" id="KW-0238">DNA-binding</keyword>
<dbReference type="InterPro" id="IPR010499">
    <property type="entry name" value="AraC_E-bd"/>
</dbReference>
<dbReference type="AlphaFoldDB" id="H6NI15"/>
<dbReference type="Gene3D" id="3.20.80.10">
    <property type="entry name" value="Regulatory factor, effector binding domain"/>
    <property type="match status" value="1"/>
</dbReference>
<sequence length="291" mass="33216">MNPKESVIQAAAYIEDHLLDELSPAEAAEAVGYSPYHFHRIFQSLARCSVSEYIRKRRLTHAACELFHTKGRIIEIAMKYRFESQEAFTRAFRRMFAVTPGQFRRQRDMKDTLYRAMEKRPLDEAGLRHLHEGISLEPSLVRLDNLHLVGISIPGVNGDEVARLWRSFRPRLPEIKRKTGTEEVTYAVIRLTGEQWEVSYTACVEAAGEEDPIPAGMAALTLPAAAYAVFSHKGTLARLPDTFQYIYESWLPKSGYVRTDAPEFARYDRRYLGPAHEDSLLELYIPIGPPT</sequence>
<dbReference type="Pfam" id="PF12833">
    <property type="entry name" value="HTH_18"/>
    <property type="match status" value="1"/>
</dbReference>
<dbReference type="EMBL" id="CP003235">
    <property type="protein sequence ID" value="AFC30786.1"/>
    <property type="molecule type" value="Genomic_DNA"/>
</dbReference>
<dbReference type="SMART" id="SM00871">
    <property type="entry name" value="AraC_E_bind"/>
    <property type="match status" value="1"/>
</dbReference>
<dbReference type="Pfam" id="PF06445">
    <property type="entry name" value="GyrI-like"/>
    <property type="match status" value="1"/>
</dbReference>
<dbReference type="SMART" id="SM00342">
    <property type="entry name" value="HTH_ARAC"/>
    <property type="match status" value="1"/>
</dbReference>
<dbReference type="KEGG" id="pmq:PM3016_4002"/>
<dbReference type="PROSITE" id="PS01124">
    <property type="entry name" value="HTH_ARAC_FAMILY_2"/>
    <property type="match status" value="1"/>
</dbReference>
<dbReference type="GO" id="GO:0043565">
    <property type="term" value="F:sequence-specific DNA binding"/>
    <property type="evidence" value="ECO:0007669"/>
    <property type="project" value="InterPro"/>
</dbReference>
<keyword evidence="6" id="KW-1185">Reference proteome</keyword>
<dbReference type="STRING" id="1116391.PM3016_4002"/>
<dbReference type="RefSeq" id="WP_014370659.1">
    <property type="nucleotide sequence ID" value="NC_016935.1"/>
</dbReference>
<evidence type="ECO:0000313" key="6">
    <source>
        <dbReference type="Proteomes" id="UP000007523"/>
    </source>
</evidence>
<evidence type="ECO:0000256" key="1">
    <source>
        <dbReference type="ARBA" id="ARBA00023015"/>
    </source>
</evidence>
<dbReference type="InterPro" id="IPR029442">
    <property type="entry name" value="GyrI-like"/>
</dbReference>
<dbReference type="InterPro" id="IPR018060">
    <property type="entry name" value="HTH_AraC"/>
</dbReference>
<evidence type="ECO:0000256" key="3">
    <source>
        <dbReference type="ARBA" id="ARBA00023163"/>
    </source>
</evidence>
<dbReference type="InterPro" id="IPR009057">
    <property type="entry name" value="Homeodomain-like_sf"/>
</dbReference>
<evidence type="ECO:0000259" key="4">
    <source>
        <dbReference type="PROSITE" id="PS01124"/>
    </source>
</evidence>
<dbReference type="InterPro" id="IPR020449">
    <property type="entry name" value="Tscrpt_reg_AraC-type_HTH"/>
</dbReference>
<dbReference type="PANTHER" id="PTHR47504">
    <property type="entry name" value="RIGHT ORIGIN-BINDING PROTEIN"/>
    <property type="match status" value="1"/>
</dbReference>
<dbReference type="InterPro" id="IPR011256">
    <property type="entry name" value="Reg_factor_effector_dom_sf"/>
</dbReference>
<name>H6NI15_9BACL</name>
<protein>
    <submittedName>
        <fullName evidence="5">AraC family transcriptional regulator</fullName>
    </submittedName>
</protein>
<dbReference type="InterPro" id="IPR050959">
    <property type="entry name" value="MarA-like"/>
</dbReference>
<evidence type="ECO:0000256" key="2">
    <source>
        <dbReference type="ARBA" id="ARBA00023125"/>
    </source>
</evidence>
<accession>H6NI15</accession>
<dbReference type="HOGENOM" id="CLU_000445_81_1_9"/>